<gene>
    <name evidence="4" type="ORF">PSJ8397_00939</name>
</gene>
<evidence type="ECO:0000256" key="1">
    <source>
        <dbReference type="SAM" id="MobiDB-lite"/>
    </source>
</evidence>
<dbReference type="OrthoDB" id="9811255at2"/>
<dbReference type="Gene3D" id="3.40.33.10">
    <property type="entry name" value="CAP"/>
    <property type="match status" value="1"/>
</dbReference>
<feature type="signal peptide" evidence="2">
    <location>
        <begin position="1"/>
        <end position="21"/>
    </location>
</feature>
<keyword evidence="5" id="KW-1185">Reference proteome</keyword>
<proteinExistence type="predicted"/>
<accession>A0A1Y5RQP4</accession>
<dbReference type="PANTHER" id="PTHR31157">
    <property type="entry name" value="SCP DOMAIN-CONTAINING PROTEIN"/>
    <property type="match status" value="1"/>
</dbReference>
<dbReference type="Proteomes" id="UP000193623">
    <property type="component" value="Unassembled WGS sequence"/>
</dbReference>
<dbReference type="PANTHER" id="PTHR31157:SF1">
    <property type="entry name" value="SCP DOMAIN-CONTAINING PROTEIN"/>
    <property type="match status" value="1"/>
</dbReference>
<dbReference type="InterPro" id="IPR014044">
    <property type="entry name" value="CAP_dom"/>
</dbReference>
<dbReference type="Pfam" id="PF00188">
    <property type="entry name" value="CAP"/>
    <property type="match status" value="1"/>
</dbReference>
<dbReference type="PROSITE" id="PS51257">
    <property type="entry name" value="PROKAR_LIPOPROTEIN"/>
    <property type="match status" value="1"/>
</dbReference>
<evidence type="ECO:0000256" key="2">
    <source>
        <dbReference type="SAM" id="SignalP"/>
    </source>
</evidence>
<evidence type="ECO:0000259" key="3">
    <source>
        <dbReference type="Pfam" id="PF00188"/>
    </source>
</evidence>
<feature type="region of interest" description="Disordered" evidence="1">
    <location>
        <begin position="51"/>
        <end position="70"/>
    </location>
</feature>
<dbReference type="AlphaFoldDB" id="A0A1Y5RQP4"/>
<dbReference type="EMBL" id="FWFT01000001">
    <property type="protein sequence ID" value="SLN22763.1"/>
    <property type="molecule type" value="Genomic_DNA"/>
</dbReference>
<protein>
    <submittedName>
        <fullName evidence="4">Cysteine-rich secretory protein family protein</fullName>
    </submittedName>
</protein>
<feature type="chain" id="PRO_5012057096" evidence="2">
    <location>
        <begin position="22"/>
        <end position="156"/>
    </location>
</feature>
<sequence length="156" mass="16240">MRFILIAAVAALAACASPSQPTTPPSTGGGTPVAVQPSGSFMSLLNAARAENGRGPVREDSRLSASAQGHAQDMQTQDFFGHTGSNGSSFSDRARAAGYTCARAENIASGQRTPAQVMEAWMTSSGHRRNILLSDVTEFGIGRTANNWVLVLGRGC</sequence>
<organism evidence="4 5">
    <name type="scientific">Pseudooctadecabacter jejudonensis</name>
    <dbReference type="NCBI Taxonomy" id="1391910"/>
    <lineage>
        <taxon>Bacteria</taxon>
        <taxon>Pseudomonadati</taxon>
        <taxon>Pseudomonadota</taxon>
        <taxon>Alphaproteobacteria</taxon>
        <taxon>Rhodobacterales</taxon>
        <taxon>Paracoccaceae</taxon>
        <taxon>Pseudooctadecabacter</taxon>
    </lineage>
</organism>
<dbReference type="CDD" id="cd05379">
    <property type="entry name" value="CAP_bacterial"/>
    <property type="match status" value="1"/>
</dbReference>
<evidence type="ECO:0000313" key="5">
    <source>
        <dbReference type="Proteomes" id="UP000193623"/>
    </source>
</evidence>
<evidence type="ECO:0000313" key="4">
    <source>
        <dbReference type="EMBL" id="SLN22763.1"/>
    </source>
</evidence>
<name>A0A1Y5RQP4_9RHOB</name>
<dbReference type="SUPFAM" id="SSF55797">
    <property type="entry name" value="PR-1-like"/>
    <property type="match status" value="1"/>
</dbReference>
<dbReference type="RefSeq" id="WP_085863339.1">
    <property type="nucleotide sequence ID" value="NZ_FWFT01000001.1"/>
</dbReference>
<dbReference type="InterPro" id="IPR035940">
    <property type="entry name" value="CAP_sf"/>
</dbReference>
<keyword evidence="2" id="KW-0732">Signal</keyword>
<feature type="region of interest" description="Disordered" evidence="1">
    <location>
        <begin position="17"/>
        <end position="36"/>
    </location>
</feature>
<feature type="domain" description="SCP" evidence="3">
    <location>
        <begin position="43"/>
        <end position="143"/>
    </location>
</feature>
<reference evidence="4 5" key="1">
    <citation type="submission" date="2017-03" db="EMBL/GenBank/DDBJ databases">
        <authorList>
            <person name="Afonso C.L."/>
            <person name="Miller P.J."/>
            <person name="Scott M.A."/>
            <person name="Spackman E."/>
            <person name="Goraichik I."/>
            <person name="Dimitrov K.M."/>
            <person name="Suarez D.L."/>
            <person name="Swayne D.E."/>
        </authorList>
    </citation>
    <scope>NUCLEOTIDE SEQUENCE [LARGE SCALE GENOMIC DNA]</scope>
    <source>
        <strain evidence="4 5">CECT 8397</strain>
    </source>
</reference>